<gene>
    <name evidence="2" type="ORF">ACHIPV_19050</name>
    <name evidence="1" type="ORF">ACHIRB_29385</name>
</gene>
<dbReference type="EMBL" id="JBIMSN010000155">
    <property type="protein sequence ID" value="MFH5232649.1"/>
    <property type="molecule type" value="Genomic_DNA"/>
</dbReference>
<protein>
    <submittedName>
        <fullName evidence="2">Uncharacterized protein</fullName>
    </submittedName>
</protein>
<dbReference type="RefSeq" id="WP_395125382.1">
    <property type="nucleotide sequence ID" value="NZ_JBIMSN010000155.1"/>
</dbReference>
<proteinExistence type="predicted"/>
<dbReference type="Proteomes" id="UP001609219">
    <property type="component" value="Unassembled WGS sequence"/>
</dbReference>
<evidence type="ECO:0000313" key="3">
    <source>
        <dbReference type="Proteomes" id="UP001609176"/>
    </source>
</evidence>
<keyword evidence="4" id="KW-1185">Reference proteome</keyword>
<dbReference type="EMBL" id="JBIMSP010000033">
    <property type="protein sequence ID" value="MFH5243957.1"/>
    <property type="molecule type" value="Genomic_DNA"/>
</dbReference>
<comment type="caution">
    <text evidence="2">The sequence shown here is derived from an EMBL/GenBank/DDBJ whole genome shotgun (WGS) entry which is preliminary data.</text>
</comment>
<sequence length="78" mass="8973">MRKKTIFFDPDVVELIESSMRHSHLTFDEVVNGTVRLALGKVNPSTPTYDMGRPTIDVVKALTYSGLLEHFEYMRRTN</sequence>
<reference evidence="3 4" key="1">
    <citation type="submission" date="2024-10" db="EMBL/GenBank/DDBJ databases">
        <authorList>
            <person name="Riesco R."/>
        </authorList>
    </citation>
    <scope>NUCLEOTIDE SEQUENCE [LARGE SCALE GENOMIC DNA]</scope>
    <source>
        <strain evidence="2 3">NCIMB 15448</strain>
        <strain evidence="1 4">NCIMB 15450</strain>
    </source>
</reference>
<name>A0ABW7KNA4_9NOCA</name>
<evidence type="ECO:0000313" key="2">
    <source>
        <dbReference type="EMBL" id="MFH5243957.1"/>
    </source>
</evidence>
<dbReference type="Proteomes" id="UP001609176">
    <property type="component" value="Unassembled WGS sequence"/>
</dbReference>
<accession>A0ABW7KNA4</accession>
<evidence type="ECO:0000313" key="4">
    <source>
        <dbReference type="Proteomes" id="UP001609219"/>
    </source>
</evidence>
<evidence type="ECO:0000313" key="1">
    <source>
        <dbReference type="EMBL" id="MFH5232649.1"/>
    </source>
</evidence>
<organism evidence="2 3">
    <name type="scientific">Antrihabitans spumae</name>
    <dbReference type="NCBI Taxonomy" id="3373370"/>
    <lineage>
        <taxon>Bacteria</taxon>
        <taxon>Bacillati</taxon>
        <taxon>Actinomycetota</taxon>
        <taxon>Actinomycetes</taxon>
        <taxon>Mycobacteriales</taxon>
        <taxon>Nocardiaceae</taxon>
        <taxon>Antrihabitans</taxon>
    </lineage>
</organism>